<reference evidence="1" key="1">
    <citation type="submission" date="2018-05" db="EMBL/GenBank/DDBJ databases">
        <authorList>
            <person name="Lanie J.A."/>
            <person name="Ng W.-L."/>
            <person name="Kazmierczak K.M."/>
            <person name="Andrzejewski T.M."/>
            <person name="Davidsen T.M."/>
            <person name="Wayne K.J."/>
            <person name="Tettelin H."/>
            <person name="Glass J.I."/>
            <person name="Rusch D."/>
            <person name="Podicherti R."/>
            <person name="Tsui H.-C.T."/>
            <person name="Winkler M.E."/>
        </authorList>
    </citation>
    <scope>NUCLEOTIDE SEQUENCE</scope>
</reference>
<accession>A0A382GS46</accession>
<dbReference type="EMBL" id="UINC01056892">
    <property type="protein sequence ID" value="SVB77457.1"/>
    <property type="molecule type" value="Genomic_DNA"/>
</dbReference>
<protein>
    <submittedName>
        <fullName evidence="1">Uncharacterized protein</fullName>
    </submittedName>
</protein>
<sequence>MPLEMEDKMLNSLAILLIAIGLLACGEGKKEELGPYVQTIQGFETHTKKLAIYRSYLIAPGMESKADAVKETYQVLIDELQKIE</sequence>
<evidence type="ECO:0000313" key="1">
    <source>
        <dbReference type="EMBL" id="SVB77457.1"/>
    </source>
</evidence>
<gene>
    <name evidence="1" type="ORF">METZ01_LOCUS230311</name>
</gene>
<feature type="non-terminal residue" evidence="1">
    <location>
        <position position="84"/>
    </location>
</feature>
<name>A0A382GS46_9ZZZZ</name>
<organism evidence="1">
    <name type="scientific">marine metagenome</name>
    <dbReference type="NCBI Taxonomy" id="408172"/>
    <lineage>
        <taxon>unclassified sequences</taxon>
        <taxon>metagenomes</taxon>
        <taxon>ecological metagenomes</taxon>
    </lineage>
</organism>
<proteinExistence type="predicted"/>
<dbReference type="AlphaFoldDB" id="A0A382GS46"/>